<dbReference type="NCBIfam" id="NF033711">
    <property type="entry name" value="T9SS_PorQ"/>
    <property type="match status" value="1"/>
</dbReference>
<organism evidence="2 3">
    <name type="scientific">Tenacibaculum holothuriorum</name>
    <dbReference type="NCBI Taxonomy" id="1635173"/>
    <lineage>
        <taxon>Bacteria</taxon>
        <taxon>Pseudomonadati</taxon>
        <taxon>Bacteroidota</taxon>
        <taxon>Flavobacteriia</taxon>
        <taxon>Flavobacteriales</taxon>
        <taxon>Flavobacteriaceae</taxon>
        <taxon>Tenacibaculum</taxon>
    </lineage>
</organism>
<dbReference type="STRING" id="1635173.WH52_10470"/>
<feature type="chain" id="PRO_5012056445" evidence="1">
    <location>
        <begin position="19"/>
        <end position="348"/>
    </location>
</feature>
<sequence length="348" mass="38914">MYKRLSLFVLFITFFSQAQTGGEDAYLFLNTPTYARQVALGGKVLTFIDDVNQPMWNPATINLSHHNQLSVNYTSFLAGVNIGSVAYAYEVNKHIETIHTSAKYINYGSLIRADVNGNEDGNFGASDIALTLGYARNIPKTDFYVGANLKFIHSSIDNFTSSGLALDIGFIYYSADKPYIISAVARNIGTQISSFNGTRERLPFEVAIGASYRLEKVPLRWYVTLDNLQKWNVGVSNPSNSTTDLEGNTTLEKVSFLDNMFRHVIIGAELFPESAINLRVGYNFRRGKELQLQNVRSFGGLSFGFGLKMNRLKLNYAYSKFHSASNVSTFSLQIDLDRGIRGKNPVRY</sequence>
<keyword evidence="1" id="KW-0732">Signal</keyword>
<evidence type="ECO:0000313" key="2">
    <source>
        <dbReference type="EMBL" id="OSY87838.1"/>
    </source>
</evidence>
<dbReference type="Proteomes" id="UP000194221">
    <property type="component" value="Unassembled WGS sequence"/>
</dbReference>
<evidence type="ECO:0000256" key="1">
    <source>
        <dbReference type="SAM" id="SignalP"/>
    </source>
</evidence>
<comment type="caution">
    <text evidence="2">The sequence shown here is derived from an EMBL/GenBank/DDBJ whole genome shotgun (WGS) entry which is preliminary data.</text>
</comment>
<dbReference type="AlphaFoldDB" id="A0A1Y2PDT1"/>
<dbReference type="InParanoid" id="A0A1Y2PDT1"/>
<keyword evidence="3" id="KW-1185">Reference proteome</keyword>
<accession>A0A1Y2PDT1</accession>
<gene>
    <name evidence="2" type="ORF">WH52_10470</name>
</gene>
<feature type="signal peptide" evidence="1">
    <location>
        <begin position="1"/>
        <end position="18"/>
    </location>
</feature>
<name>A0A1Y2PDT1_9FLAO</name>
<reference evidence="2 3" key="1">
    <citation type="submission" date="2015-03" db="EMBL/GenBank/DDBJ databases">
        <title>Genome sequence of Tenacibaculum sp. S2-2, isolated from intestinal microbiota of sea cucumber, Apostichopus japonicas.</title>
        <authorList>
            <person name="Shao Z."/>
            <person name="Wang L."/>
            <person name="Li X."/>
        </authorList>
    </citation>
    <scope>NUCLEOTIDE SEQUENCE [LARGE SCALE GENOMIC DNA]</scope>
    <source>
        <strain evidence="2 3">S2-2</strain>
    </source>
</reference>
<evidence type="ECO:0000313" key="3">
    <source>
        <dbReference type="Proteomes" id="UP000194221"/>
    </source>
</evidence>
<dbReference type="Gene3D" id="2.40.160.60">
    <property type="entry name" value="Outer membrane protein transport protein (OMPP1/FadL/TodX)"/>
    <property type="match status" value="1"/>
</dbReference>
<dbReference type="EMBL" id="LAPZ01000007">
    <property type="protein sequence ID" value="OSY87838.1"/>
    <property type="molecule type" value="Genomic_DNA"/>
</dbReference>
<protein>
    <submittedName>
        <fullName evidence="2">Penicillin-binding protein</fullName>
    </submittedName>
</protein>
<proteinExistence type="predicted"/>
<dbReference type="NCBIfam" id="NF033709">
    <property type="entry name" value="PorV_fam"/>
    <property type="match status" value="1"/>
</dbReference>